<dbReference type="Gene3D" id="3.30.565.10">
    <property type="entry name" value="Histidine kinase-like ATPase, C-terminal domain"/>
    <property type="match status" value="1"/>
</dbReference>
<dbReference type="FunFam" id="3.30.565.10:FF:000010">
    <property type="entry name" value="Sensor histidine kinase RcsC"/>
    <property type="match status" value="1"/>
</dbReference>
<dbReference type="InterPro" id="IPR035965">
    <property type="entry name" value="PAS-like_dom_sf"/>
</dbReference>
<sequence>MTREAESSNIAMTKVVRNALWVDFAAAVTASPAREPDEPRLTNAHQESLPTKVVNLMRNSDVLKIKVYNAQGVAVFSSETGQTGEDASAKPGFQTAIAGGVASDLKHRDRFVAIDSERTAIDFIATYVPLLDEQGATIGVFEIYRDVTPLLKRVRLIFLKVAGVTFSAALLLYLLQLLVVHRAQRILRAQARSLEDKTASIKAIVDTAADGIITTDRQGRILTFNSAAEKIFDYSAAEIIGRNVKELMPAPQRARHDQHMRRHLEEGSMIVGGRAKVTGRRRDGSTFPLSLAISEMIIGTEKHFTAVGRDISDQKETEAALIASREAAEAANRAKGNFLANMSHEIRTPMNAIIGLSRLCLKTELTPKQRDFLQKVHDSAQLLLRILNDILDFSKIEAGKLQVEAVPFSPAEVLGQLSAIMESRLEARELRFTIDTAPEVPARVIGDPPRLGQVLTNLVGNAVKFTHRGEIVVRTEVAEENRHDLLLRFTVRDSGIGMTPEQCAQVFQPFCQADTSTTRKYGGTGLGLAICRELVGMMGGTIRVESTPGAGSTFISLIQAGRIEPDPADSRFTPAADQTAARSDQTA</sequence>
<feature type="domain" description="Histidine kinase" evidence="17">
    <location>
        <begin position="341"/>
        <end position="562"/>
    </location>
</feature>
<comment type="catalytic activity">
    <reaction evidence="1">
        <text>ATP + protein L-histidine = ADP + protein N-phospho-L-histidine.</text>
        <dbReference type="EC" id="2.7.13.3"/>
    </reaction>
</comment>
<evidence type="ECO:0000259" key="17">
    <source>
        <dbReference type="PROSITE" id="PS50109"/>
    </source>
</evidence>
<dbReference type="InterPro" id="IPR029151">
    <property type="entry name" value="Sensor-like_sf"/>
</dbReference>
<feature type="region of interest" description="Disordered" evidence="15">
    <location>
        <begin position="565"/>
        <end position="587"/>
    </location>
</feature>
<evidence type="ECO:0000256" key="8">
    <source>
        <dbReference type="ARBA" id="ARBA00022741"/>
    </source>
</evidence>
<evidence type="ECO:0000256" key="7">
    <source>
        <dbReference type="ARBA" id="ARBA00022692"/>
    </source>
</evidence>
<dbReference type="GO" id="GO:0000155">
    <property type="term" value="F:phosphorelay sensor kinase activity"/>
    <property type="evidence" value="ECO:0007669"/>
    <property type="project" value="InterPro"/>
</dbReference>
<dbReference type="NCBIfam" id="TIGR00229">
    <property type="entry name" value="sensory_box"/>
    <property type="match status" value="1"/>
</dbReference>
<dbReference type="InterPro" id="IPR000014">
    <property type="entry name" value="PAS"/>
</dbReference>
<organism evidence="19">
    <name type="scientific">Desulfurivibrio alkaliphilus</name>
    <dbReference type="NCBI Taxonomy" id="427923"/>
    <lineage>
        <taxon>Bacteria</taxon>
        <taxon>Pseudomonadati</taxon>
        <taxon>Thermodesulfobacteriota</taxon>
        <taxon>Desulfobulbia</taxon>
        <taxon>Desulfobulbales</taxon>
        <taxon>Desulfobulbaceae</taxon>
        <taxon>Desulfurivibrio</taxon>
    </lineage>
</organism>
<dbReference type="Pfam" id="PF02518">
    <property type="entry name" value="HATPase_c"/>
    <property type="match status" value="1"/>
</dbReference>
<evidence type="ECO:0000256" key="12">
    <source>
        <dbReference type="ARBA" id="ARBA00023012"/>
    </source>
</evidence>
<dbReference type="Gene3D" id="3.30.450.20">
    <property type="entry name" value="PAS domain"/>
    <property type="match status" value="1"/>
</dbReference>
<evidence type="ECO:0000256" key="6">
    <source>
        <dbReference type="ARBA" id="ARBA00022679"/>
    </source>
</evidence>
<dbReference type="Pfam" id="PF00989">
    <property type="entry name" value="PAS"/>
    <property type="match status" value="1"/>
</dbReference>
<keyword evidence="16" id="KW-0472">Membrane</keyword>
<comment type="subunit">
    <text evidence="13">At low DSF concentrations, interacts with RpfF.</text>
</comment>
<protein>
    <recommendedName>
        <fullName evidence="14">Sensory/regulatory protein RpfC</fullName>
        <ecNumber evidence="3">2.7.13.3</ecNumber>
    </recommendedName>
</protein>
<dbReference type="InterPro" id="IPR036097">
    <property type="entry name" value="HisK_dim/P_sf"/>
</dbReference>
<dbReference type="PANTHER" id="PTHR45339">
    <property type="entry name" value="HYBRID SIGNAL TRANSDUCTION HISTIDINE KINASE J"/>
    <property type="match status" value="1"/>
</dbReference>
<dbReference type="PANTHER" id="PTHR45339:SF1">
    <property type="entry name" value="HYBRID SIGNAL TRANSDUCTION HISTIDINE KINASE J"/>
    <property type="match status" value="1"/>
</dbReference>
<keyword evidence="8" id="KW-0547">Nucleotide-binding</keyword>
<dbReference type="InterPro" id="IPR013767">
    <property type="entry name" value="PAS_fold"/>
</dbReference>
<dbReference type="SUPFAM" id="SSF103190">
    <property type="entry name" value="Sensory domain-like"/>
    <property type="match status" value="1"/>
</dbReference>
<dbReference type="InterPro" id="IPR003594">
    <property type="entry name" value="HATPase_dom"/>
</dbReference>
<keyword evidence="6" id="KW-0808">Transferase</keyword>
<dbReference type="SMART" id="SM00387">
    <property type="entry name" value="HATPase_c"/>
    <property type="match status" value="1"/>
</dbReference>
<keyword evidence="12" id="KW-0902">Two-component regulatory system</keyword>
<dbReference type="SMART" id="SM00388">
    <property type="entry name" value="HisKA"/>
    <property type="match status" value="1"/>
</dbReference>
<evidence type="ECO:0000256" key="11">
    <source>
        <dbReference type="ARBA" id="ARBA00022989"/>
    </source>
</evidence>
<dbReference type="PROSITE" id="PS50109">
    <property type="entry name" value="HIS_KIN"/>
    <property type="match status" value="1"/>
</dbReference>
<keyword evidence="7 16" id="KW-0812">Transmembrane</keyword>
<evidence type="ECO:0000256" key="15">
    <source>
        <dbReference type="SAM" id="MobiDB-lite"/>
    </source>
</evidence>
<reference evidence="19" key="1">
    <citation type="journal article" date="2020" name="mSystems">
        <title>Genome- and Community-Level Interaction Insights into Carbon Utilization and Element Cycling Functions of Hydrothermarchaeota in Hydrothermal Sediment.</title>
        <authorList>
            <person name="Zhou Z."/>
            <person name="Liu Y."/>
            <person name="Xu W."/>
            <person name="Pan J."/>
            <person name="Luo Z.H."/>
            <person name="Li M."/>
        </authorList>
    </citation>
    <scope>NUCLEOTIDE SEQUENCE [LARGE SCALE GENOMIC DNA]</scope>
    <source>
        <strain evidence="19">SpSt-1224</strain>
    </source>
</reference>
<accession>A0A7C2XAQ0</accession>
<evidence type="ECO:0000256" key="14">
    <source>
        <dbReference type="ARBA" id="ARBA00068150"/>
    </source>
</evidence>
<evidence type="ECO:0000256" key="13">
    <source>
        <dbReference type="ARBA" id="ARBA00064003"/>
    </source>
</evidence>
<keyword evidence="9 19" id="KW-0418">Kinase</keyword>
<comment type="caution">
    <text evidence="19">The sequence shown here is derived from an EMBL/GenBank/DDBJ whole genome shotgun (WGS) entry which is preliminary data.</text>
</comment>
<dbReference type="CDD" id="cd16922">
    <property type="entry name" value="HATPase_EvgS-ArcB-TorS-like"/>
    <property type="match status" value="1"/>
</dbReference>
<evidence type="ECO:0000256" key="9">
    <source>
        <dbReference type="ARBA" id="ARBA00022777"/>
    </source>
</evidence>
<evidence type="ECO:0000256" key="1">
    <source>
        <dbReference type="ARBA" id="ARBA00000085"/>
    </source>
</evidence>
<dbReference type="GO" id="GO:0005886">
    <property type="term" value="C:plasma membrane"/>
    <property type="evidence" value="ECO:0007669"/>
    <property type="project" value="UniProtKB-SubCell"/>
</dbReference>
<evidence type="ECO:0000256" key="10">
    <source>
        <dbReference type="ARBA" id="ARBA00022840"/>
    </source>
</evidence>
<evidence type="ECO:0000313" key="19">
    <source>
        <dbReference type="EMBL" id="HET98475.1"/>
    </source>
</evidence>
<dbReference type="AlphaFoldDB" id="A0A7C2XAQ0"/>
<evidence type="ECO:0000259" key="18">
    <source>
        <dbReference type="PROSITE" id="PS50112"/>
    </source>
</evidence>
<dbReference type="InterPro" id="IPR036890">
    <property type="entry name" value="HATPase_C_sf"/>
</dbReference>
<keyword evidence="5" id="KW-0597">Phosphoprotein</keyword>
<evidence type="ECO:0000256" key="4">
    <source>
        <dbReference type="ARBA" id="ARBA00022475"/>
    </source>
</evidence>
<dbReference type="PROSITE" id="PS50112">
    <property type="entry name" value="PAS"/>
    <property type="match status" value="1"/>
</dbReference>
<dbReference type="InterPro" id="IPR003661">
    <property type="entry name" value="HisK_dim/P_dom"/>
</dbReference>
<evidence type="ECO:0000256" key="2">
    <source>
        <dbReference type="ARBA" id="ARBA00004651"/>
    </source>
</evidence>
<feature type="transmembrane region" description="Helical" evidence="16">
    <location>
        <begin position="157"/>
        <end position="179"/>
    </location>
</feature>
<feature type="domain" description="PAS" evidence="18">
    <location>
        <begin position="197"/>
        <end position="267"/>
    </location>
</feature>
<dbReference type="Gene3D" id="1.10.287.130">
    <property type="match status" value="1"/>
</dbReference>
<dbReference type="InterPro" id="IPR004358">
    <property type="entry name" value="Sig_transdc_His_kin-like_C"/>
</dbReference>
<dbReference type="SMART" id="SM00091">
    <property type="entry name" value="PAS"/>
    <property type="match status" value="1"/>
</dbReference>
<gene>
    <name evidence="19" type="ORF">ENN98_07270</name>
</gene>
<dbReference type="GO" id="GO:0005524">
    <property type="term" value="F:ATP binding"/>
    <property type="evidence" value="ECO:0007669"/>
    <property type="project" value="UniProtKB-KW"/>
</dbReference>
<dbReference type="CDD" id="cd00130">
    <property type="entry name" value="PAS"/>
    <property type="match status" value="1"/>
</dbReference>
<evidence type="ECO:0000256" key="5">
    <source>
        <dbReference type="ARBA" id="ARBA00022553"/>
    </source>
</evidence>
<dbReference type="PRINTS" id="PR00344">
    <property type="entry name" value="BCTRLSENSOR"/>
</dbReference>
<comment type="subcellular location">
    <subcellularLocation>
        <location evidence="2">Cell membrane</location>
        <topology evidence="2">Multi-pass membrane protein</topology>
    </subcellularLocation>
</comment>
<dbReference type="SUPFAM" id="SSF55874">
    <property type="entry name" value="ATPase domain of HSP90 chaperone/DNA topoisomerase II/histidine kinase"/>
    <property type="match status" value="1"/>
</dbReference>
<dbReference type="EMBL" id="DSDS01000161">
    <property type="protein sequence ID" value="HET98475.1"/>
    <property type="molecule type" value="Genomic_DNA"/>
</dbReference>
<evidence type="ECO:0000256" key="16">
    <source>
        <dbReference type="SAM" id="Phobius"/>
    </source>
</evidence>
<keyword evidence="4" id="KW-1003">Cell membrane</keyword>
<dbReference type="SUPFAM" id="SSF55785">
    <property type="entry name" value="PYP-like sensor domain (PAS domain)"/>
    <property type="match status" value="1"/>
</dbReference>
<dbReference type="CDD" id="cd00082">
    <property type="entry name" value="HisKA"/>
    <property type="match status" value="1"/>
</dbReference>
<dbReference type="Pfam" id="PF00512">
    <property type="entry name" value="HisKA"/>
    <property type="match status" value="1"/>
</dbReference>
<dbReference type="InterPro" id="IPR005467">
    <property type="entry name" value="His_kinase_dom"/>
</dbReference>
<proteinExistence type="predicted"/>
<name>A0A7C2XAQ0_9BACT</name>
<evidence type="ECO:0000256" key="3">
    <source>
        <dbReference type="ARBA" id="ARBA00012438"/>
    </source>
</evidence>
<dbReference type="GO" id="GO:0006355">
    <property type="term" value="P:regulation of DNA-templated transcription"/>
    <property type="evidence" value="ECO:0007669"/>
    <property type="project" value="InterPro"/>
</dbReference>
<keyword evidence="11 16" id="KW-1133">Transmembrane helix</keyword>
<keyword evidence="10" id="KW-0067">ATP-binding</keyword>
<dbReference type="EC" id="2.7.13.3" evidence="3"/>
<dbReference type="FunFam" id="1.10.287.130:FF:000002">
    <property type="entry name" value="Two-component osmosensing histidine kinase"/>
    <property type="match status" value="1"/>
</dbReference>
<dbReference type="Proteomes" id="UP000885986">
    <property type="component" value="Unassembled WGS sequence"/>
</dbReference>
<dbReference type="SUPFAM" id="SSF47384">
    <property type="entry name" value="Homodimeric domain of signal transducing histidine kinase"/>
    <property type="match status" value="1"/>
</dbReference>